<dbReference type="Proteomes" id="UP001218188">
    <property type="component" value="Unassembled WGS sequence"/>
</dbReference>
<feature type="non-terminal residue" evidence="2">
    <location>
        <position position="158"/>
    </location>
</feature>
<comment type="caution">
    <text evidence="2">The sequence shown here is derived from an EMBL/GenBank/DDBJ whole genome shotgun (WGS) entry which is preliminary data.</text>
</comment>
<sequence length="158" mass="17974">MQRAIKIMEAEEGSSSSPPPRLKTATQQAQRECLQQDKKHISLSTSTLSRRLNGGLSKTEAHQNECWLNSAEADVVISYAIACADRGFPLSHRRLKEHVDVIARARWGTRFPETGVGKQWTKMFVSDHSDRLGMYWSRALDRSRARAVNPITKKEYFD</sequence>
<evidence type="ECO:0000313" key="3">
    <source>
        <dbReference type="Proteomes" id="UP001218188"/>
    </source>
</evidence>
<feature type="region of interest" description="Disordered" evidence="1">
    <location>
        <begin position="1"/>
        <end position="28"/>
    </location>
</feature>
<evidence type="ECO:0008006" key="4">
    <source>
        <dbReference type="Google" id="ProtNLM"/>
    </source>
</evidence>
<gene>
    <name evidence="2" type="ORF">C8F04DRAFT_1015055</name>
</gene>
<dbReference type="EMBL" id="JARJCM010000284">
    <property type="protein sequence ID" value="KAJ7019761.1"/>
    <property type="molecule type" value="Genomic_DNA"/>
</dbReference>
<accession>A0AAD6WQC1</accession>
<reference evidence="2" key="1">
    <citation type="submission" date="2023-03" db="EMBL/GenBank/DDBJ databases">
        <title>Massive genome expansion in bonnet fungi (Mycena s.s.) driven by repeated elements and novel gene families across ecological guilds.</title>
        <authorList>
            <consortium name="Lawrence Berkeley National Laboratory"/>
            <person name="Harder C.B."/>
            <person name="Miyauchi S."/>
            <person name="Viragh M."/>
            <person name="Kuo A."/>
            <person name="Thoen E."/>
            <person name="Andreopoulos B."/>
            <person name="Lu D."/>
            <person name="Skrede I."/>
            <person name="Drula E."/>
            <person name="Henrissat B."/>
            <person name="Morin E."/>
            <person name="Kohler A."/>
            <person name="Barry K."/>
            <person name="LaButti K."/>
            <person name="Morin E."/>
            <person name="Salamov A."/>
            <person name="Lipzen A."/>
            <person name="Mereny Z."/>
            <person name="Hegedus B."/>
            <person name="Baldrian P."/>
            <person name="Stursova M."/>
            <person name="Weitz H."/>
            <person name="Taylor A."/>
            <person name="Grigoriev I.V."/>
            <person name="Nagy L.G."/>
            <person name="Martin F."/>
            <person name="Kauserud H."/>
        </authorList>
    </citation>
    <scope>NUCLEOTIDE SEQUENCE</scope>
    <source>
        <strain evidence="2">CBHHK200</strain>
    </source>
</reference>
<keyword evidence="3" id="KW-1185">Reference proteome</keyword>
<name>A0AAD6WQC1_9AGAR</name>
<dbReference type="AlphaFoldDB" id="A0AAD6WQC1"/>
<organism evidence="2 3">
    <name type="scientific">Mycena alexandri</name>
    <dbReference type="NCBI Taxonomy" id="1745969"/>
    <lineage>
        <taxon>Eukaryota</taxon>
        <taxon>Fungi</taxon>
        <taxon>Dikarya</taxon>
        <taxon>Basidiomycota</taxon>
        <taxon>Agaricomycotina</taxon>
        <taxon>Agaricomycetes</taxon>
        <taxon>Agaricomycetidae</taxon>
        <taxon>Agaricales</taxon>
        <taxon>Marasmiineae</taxon>
        <taxon>Mycenaceae</taxon>
        <taxon>Mycena</taxon>
    </lineage>
</organism>
<proteinExistence type="predicted"/>
<evidence type="ECO:0000256" key="1">
    <source>
        <dbReference type="SAM" id="MobiDB-lite"/>
    </source>
</evidence>
<protein>
    <recommendedName>
        <fullName evidence="4">HTH CENPB-type domain-containing protein</fullName>
    </recommendedName>
</protein>
<evidence type="ECO:0000313" key="2">
    <source>
        <dbReference type="EMBL" id="KAJ7019761.1"/>
    </source>
</evidence>